<dbReference type="InParanoid" id="A0A2J6SL51"/>
<dbReference type="AlphaFoldDB" id="A0A2J6SL51"/>
<dbReference type="OrthoDB" id="3562645at2759"/>
<dbReference type="RefSeq" id="XP_024728407.1">
    <property type="nucleotide sequence ID" value="XM_024887507.1"/>
</dbReference>
<proteinExistence type="predicted"/>
<dbReference type="EMBL" id="KZ613912">
    <property type="protein sequence ID" value="PMD51503.1"/>
    <property type="molecule type" value="Genomic_DNA"/>
</dbReference>
<name>A0A2J6SL51_9HELO</name>
<accession>A0A2J6SL51</accession>
<feature type="region of interest" description="Disordered" evidence="1">
    <location>
        <begin position="212"/>
        <end position="236"/>
    </location>
</feature>
<feature type="compositionally biased region" description="Polar residues" evidence="1">
    <location>
        <begin position="219"/>
        <end position="236"/>
    </location>
</feature>
<sequence length="391" mass="44117">MKKSSGEERIFELRSRGAWETHTAKINVNISRRRPGLDQPDQKLPPESCHSYSDLLRGSELRRNILDVQTCWTWKCVRYGNVFKVGYTGQNQGEREGSEKGSKAFANNTRAGMEVDYNARYGNPAYLVFDGELFYKTSMNLHELDGVTFAIVVALTDENDDDLEPMEAGPDSVAEIEDGILRTVEKSDSSSAYPLPPIIPTTSRIHHSLPPEAGVASLPQANYPATPQPQSGQLSAIAPPQSQMRSIVMPPRARATNNKALQLLFDLPAHQRAGVQIIYPSPFNPRITLLPGQIKRRSKWAEEHTRYLYELMELAMLLLNRPLEHGDFPAITEALHRQFRGTFSGNVPYPLRGYNTVHSYATRKQPYDNLLRRVLPDKVGNKTTFRPHNHQ</sequence>
<keyword evidence="3" id="KW-1185">Reference proteome</keyword>
<evidence type="ECO:0000313" key="2">
    <source>
        <dbReference type="EMBL" id="PMD51503.1"/>
    </source>
</evidence>
<evidence type="ECO:0000256" key="1">
    <source>
        <dbReference type="SAM" id="MobiDB-lite"/>
    </source>
</evidence>
<evidence type="ECO:0000313" key="3">
    <source>
        <dbReference type="Proteomes" id="UP000235371"/>
    </source>
</evidence>
<organism evidence="2 3">
    <name type="scientific">Hyaloscypha bicolor E</name>
    <dbReference type="NCBI Taxonomy" id="1095630"/>
    <lineage>
        <taxon>Eukaryota</taxon>
        <taxon>Fungi</taxon>
        <taxon>Dikarya</taxon>
        <taxon>Ascomycota</taxon>
        <taxon>Pezizomycotina</taxon>
        <taxon>Leotiomycetes</taxon>
        <taxon>Helotiales</taxon>
        <taxon>Hyaloscyphaceae</taxon>
        <taxon>Hyaloscypha</taxon>
        <taxon>Hyaloscypha bicolor</taxon>
    </lineage>
</organism>
<reference evidence="2 3" key="1">
    <citation type="submission" date="2016-04" db="EMBL/GenBank/DDBJ databases">
        <title>A degradative enzymes factory behind the ericoid mycorrhizal symbiosis.</title>
        <authorList>
            <consortium name="DOE Joint Genome Institute"/>
            <person name="Martino E."/>
            <person name="Morin E."/>
            <person name="Grelet G."/>
            <person name="Kuo A."/>
            <person name="Kohler A."/>
            <person name="Daghino S."/>
            <person name="Barry K."/>
            <person name="Choi C."/>
            <person name="Cichocki N."/>
            <person name="Clum A."/>
            <person name="Copeland A."/>
            <person name="Hainaut M."/>
            <person name="Haridas S."/>
            <person name="Labutti K."/>
            <person name="Lindquist E."/>
            <person name="Lipzen A."/>
            <person name="Khouja H.-R."/>
            <person name="Murat C."/>
            <person name="Ohm R."/>
            <person name="Olson A."/>
            <person name="Spatafora J."/>
            <person name="Veneault-Fourrey C."/>
            <person name="Henrissat B."/>
            <person name="Grigoriev I."/>
            <person name="Martin F."/>
            <person name="Perotto S."/>
        </authorList>
    </citation>
    <scope>NUCLEOTIDE SEQUENCE [LARGE SCALE GENOMIC DNA]</scope>
    <source>
        <strain evidence="2 3">E</strain>
    </source>
</reference>
<dbReference type="Proteomes" id="UP000235371">
    <property type="component" value="Unassembled WGS sequence"/>
</dbReference>
<protein>
    <submittedName>
        <fullName evidence="2">Uncharacterized protein</fullName>
    </submittedName>
</protein>
<dbReference type="GeneID" id="36595583"/>
<gene>
    <name evidence="2" type="ORF">K444DRAFT_669286</name>
</gene>